<dbReference type="EMBL" id="QXGB01000284">
    <property type="protein sequence ID" value="KAE9221138.1"/>
    <property type="molecule type" value="Genomic_DNA"/>
</dbReference>
<evidence type="ECO:0000313" key="19">
    <source>
        <dbReference type="Proteomes" id="UP000488956"/>
    </source>
</evidence>
<reference evidence="11 12" key="1">
    <citation type="submission" date="2018-08" db="EMBL/GenBank/DDBJ databases">
        <title>Genomic investigation of the strawberry pathogen Phytophthora fragariae indicates pathogenicity is determined by transcriptional variation in three key races.</title>
        <authorList>
            <person name="Adams T.M."/>
            <person name="Armitage A.D."/>
            <person name="Sobczyk M.K."/>
            <person name="Bates H.J."/>
            <person name="Dunwell J.M."/>
            <person name="Nellist C.F."/>
            <person name="Harrison R.J."/>
        </authorList>
    </citation>
    <scope>NUCLEOTIDE SEQUENCE [LARGE SCALE GENOMIC DNA]</scope>
    <source>
        <strain evidence="10 12">A4</strain>
        <strain evidence="8 13">BC-1</strain>
        <strain evidence="7 17">BC-23</strain>
        <strain evidence="6 11">NOV-27</strain>
        <strain evidence="3 14">NOV-5</strain>
        <strain evidence="4 15">NOV-71</strain>
        <strain evidence="9 18">NOV-77</strain>
        <strain evidence="5 19">ONT-3</strain>
        <strain evidence="2 16">SCRP245</strain>
    </source>
</reference>
<dbReference type="Proteomes" id="UP000460718">
    <property type="component" value="Unassembled WGS sequence"/>
</dbReference>
<dbReference type="Proteomes" id="UP000440732">
    <property type="component" value="Unassembled WGS sequence"/>
</dbReference>
<keyword evidence="11" id="KW-1185">Reference proteome</keyword>
<evidence type="ECO:0000313" key="2">
    <source>
        <dbReference type="EMBL" id="KAE9019264.1"/>
    </source>
</evidence>
<dbReference type="Proteomes" id="UP000441208">
    <property type="component" value="Unassembled WGS sequence"/>
</dbReference>
<accession>A0A6A4E941</accession>
<evidence type="ECO:0000313" key="4">
    <source>
        <dbReference type="EMBL" id="KAE9122848.1"/>
    </source>
</evidence>
<dbReference type="Proteomes" id="UP000437068">
    <property type="component" value="Unassembled WGS sequence"/>
</dbReference>
<evidence type="ECO:0000313" key="17">
    <source>
        <dbReference type="Proteomes" id="UP000476176"/>
    </source>
</evidence>
<evidence type="ECO:0000313" key="3">
    <source>
        <dbReference type="EMBL" id="KAE9064742.1"/>
    </source>
</evidence>
<evidence type="ECO:0000256" key="1">
    <source>
        <dbReference type="SAM" id="MobiDB-lite"/>
    </source>
</evidence>
<dbReference type="Proteomes" id="UP000440367">
    <property type="component" value="Unassembled WGS sequence"/>
</dbReference>
<evidence type="ECO:0000313" key="9">
    <source>
        <dbReference type="EMBL" id="KAE9281572.1"/>
    </source>
</evidence>
<dbReference type="Proteomes" id="UP000486351">
    <property type="component" value="Unassembled WGS sequence"/>
</dbReference>
<evidence type="ECO:0000313" key="16">
    <source>
        <dbReference type="Proteomes" id="UP000460718"/>
    </source>
</evidence>
<evidence type="ECO:0000313" key="13">
    <source>
        <dbReference type="Proteomes" id="UP000440367"/>
    </source>
</evidence>
<evidence type="ECO:0000313" key="6">
    <source>
        <dbReference type="EMBL" id="KAE9221138.1"/>
    </source>
</evidence>
<dbReference type="EMBL" id="QXGE01000258">
    <property type="protein sequence ID" value="KAE9318273.1"/>
    <property type="molecule type" value="Genomic_DNA"/>
</dbReference>
<protein>
    <submittedName>
        <fullName evidence="10">Uncharacterized protein</fullName>
    </submittedName>
</protein>
<gene>
    <name evidence="10" type="ORF">PF001_g6448</name>
    <name evidence="8" type="ORF">PF002_g8084</name>
    <name evidence="7" type="ORF">PF004_g6009</name>
    <name evidence="6" type="ORF">PF005_g7208</name>
    <name evidence="3" type="ORF">PF006_g30619</name>
    <name evidence="4" type="ORF">PF007_g7274</name>
    <name evidence="9" type="ORF">PF008_g27851</name>
    <name evidence="5" type="ORF">PF010_g6020</name>
    <name evidence="2" type="ORF">PF011_g5901</name>
</gene>
<dbReference type="Proteomes" id="UP000488956">
    <property type="component" value="Unassembled WGS sequence"/>
</dbReference>
<evidence type="ECO:0000313" key="11">
    <source>
        <dbReference type="Proteomes" id="UP000433483"/>
    </source>
</evidence>
<evidence type="ECO:0000313" key="14">
    <source>
        <dbReference type="Proteomes" id="UP000440732"/>
    </source>
</evidence>
<evidence type="ECO:0000313" key="10">
    <source>
        <dbReference type="EMBL" id="KAE9318273.1"/>
    </source>
</evidence>
<evidence type="ECO:0000313" key="8">
    <source>
        <dbReference type="EMBL" id="KAE9243786.1"/>
    </source>
</evidence>
<evidence type="ECO:0000313" key="12">
    <source>
        <dbReference type="Proteomes" id="UP000437068"/>
    </source>
</evidence>
<feature type="region of interest" description="Disordered" evidence="1">
    <location>
        <begin position="52"/>
        <end position="72"/>
    </location>
</feature>
<dbReference type="EMBL" id="QXFX01000235">
    <property type="protein sequence ID" value="KAE9124406.1"/>
    <property type="molecule type" value="Genomic_DNA"/>
</dbReference>
<dbReference type="EMBL" id="QXFZ01000288">
    <property type="protein sequence ID" value="KAE9122848.1"/>
    <property type="molecule type" value="Genomic_DNA"/>
</dbReference>
<evidence type="ECO:0000313" key="15">
    <source>
        <dbReference type="Proteomes" id="UP000441208"/>
    </source>
</evidence>
<dbReference type="EMBL" id="QXGD01000310">
    <property type="protein sequence ID" value="KAE9243786.1"/>
    <property type="molecule type" value="Genomic_DNA"/>
</dbReference>
<comment type="caution">
    <text evidence="10">The sequence shown here is derived from an EMBL/GenBank/DDBJ whole genome shotgun (WGS) entry which is preliminary data.</text>
</comment>
<dbReference type="AlphaFoldDB" id="A0A6A4E941"/>
<dbReference type="EMBL" id="QXFY01003856">
    <property type="protein sequence ID" value="KAE9281572.1"/>
    <property type="molecule type" value="Genomic_DNA"/>
</dbReference>
<evidence type="ECO:0000313" key="18">
    <source>
        <dbReference type="Proteomes" id="UP000486351"/>
    </source>
</evidence>
<sequence>MPVPVSCLERSVQLVAVCLTQCAGIDCDSIRLHRFRDRLGVPSRQPFGEPVGYVSGSHASDSPPSVAILVSQ</sequence>
<evidence type="ECO:0000313" key="5">
    <source>
        <dbReference type="EMBL" id="KAE9124406.1"/>
    </source>
</evidence>
<dbReference type="Proteomes" id="UP000476176">
    <property type="component" value="Unassembled WGS sequence"/>
</dbReference>
<dbReference type="EMBL" id="QXGA01006006">
    <property type="protein sequence ID" value="KAE9064742.1"/>
    <property type="molecule type" value="Genomic_DNA"/>
</dbReference>
<name>A0A6A4E941_9STRA</name>
<proteinExistence type="predicted"/>
<dbReference type="EMBL" id="QXFW01000241">
    <property type="protein sequence ID" value="KAE9019264.1"/>
    <property type="molecule type" value="Genomic_DNA"/>
</dbReference>
<dbReference type="EMBL" id="QXGC01000235">
    <property type="protein sequence ID" value="KAE9243736.1"/>
    <property type="molecule type" value="Genomic_DNA"/>
</dbReference>
<dbReference type="Proteomes" id="UP000433483">
    <property type="component" value="Unassembled WGS sequence"/>
</dbReference>
<organism evidence="10 12">
    <name type="scientific">Phytophthora fragariae</name>
    <dbReference type="NCBI Taxonomy" id="53985"/>
    <lineage>
        <taxon>Eukaryota</taxon>
        <taxon>Sar</taxon>
        <taxon>Stramenopiles</taxon>
        <taxon>Oomycota</taxon>
        <taxon>Peronosporomycetes</taxon>
        <taxon>Peronosporales</taxon>
        <taxon>Peronosporaceae</taxon>
        <taxon>Phytophthora</taxon>
    </lineage>
</organism>
<evidence type="ECO:0000313" key="7">
    <source>
        <dbReference type="EMBL" id="KAE9243736.1"/>
    </source>
</evidence>